<dbReference type="Proteomes" id="UP001530377">
    <property type="component" value="Unassembled WGS sequence"/>
</dbReference>
<evidence type="ECO:0000313" key="1">
    <source>
        <dbReference type="EMBL" id="KAL3817599.1"/>
    </source>
</evidence>
<reference evidence="1 2" key="1">
    <citation type="submission" date="2024-10" db="EMBL/GenBank/DDBJ databases">
        <title>Updated reference genomes for cyclostephanoid diatoms.</title>
        <authorList>
            <person name="Roberts W.R."/>
            <person name="Alverson A.J."/>
        </authorList>
    </citation>
    <scope>NUCLEOTIDE SEQUENCE [LARGE SCALE GENOMIC DNA]</scope>
    <source>
        <strain evidence="1 2">AJA228-03</strain>
    </source>
</reference>
<keyword evidence="2" id="KW-1185">Reference proteome</keyword>
<dbReference type="SUPFAM" id="SSF53474">
    <property type="entry name" value="alpha/beta-Hydrolases"/>
    <property type="match status" value="1"/>
</dbReference>
<dbReference type="AlphaFoldDB" id="A0ABD3RZD5"/>
<evidence type="ECO:0008006" key="3">
    <source>
        <dbReference type="Google" id="ProtNLM"/>
    </source>
</evidence>
<proteinExistence type="predicted"/>
<accession>A0ABD3RZD5</accession>
<dbReference type="InterPro" id="IPR050583">
    <property type="entry name" value="Mycobacterial_A85_antigen"/>
</dbReference>
<comment type="caution">
    <text evidence="1">The sequence shown here is derived from an EMBL/GenBank/DDBJ whole genome shotgun (WGS) entry which is preliminary data.</text>
</comment>
<dbReference type="InterPro" id="IPR000801">
    <property type="entry name" value="Esterase-like"/>
</dbReference>
<dbReference type="PANTHER" id="PTHR48098">
    <property type="entry name" value="ENTEROCHELIN ESTERASE-RELATED"/>
    <property type="match status" value="1"/>
</dbReference>
<name>A0ABD3RZD5_9STRA</name>
<dbReference type="InterPro" id="IPR029058">
    <property type="entry name" value="AB_hydrolase_fold"/>
</dbReference>
<dbReference type="Gene3D" id="3.40.50.1820">
    <property type="entry name" value="alpha/beta hydrolase"/>
    <property type="match status" value="1"/>
</dbReference>
<dbReference type="EMBL" id="JALLPB020000099">
    <property type="protein sequence ID" value="KAL3817599.1"/>
    <property type="molecule type" value="Genomic_DNA"/>
</dbReference>
<gene>
    <name evidence="1" type="ORF">ACHAXA_006488</name>
</gene>
<dbReference type="Pfam" id="PF00756">
    <property type="entry name" value="Esterase"/>
    <property type="match status" value="1"/>
</dbReference>
<sequence>MIVSSSYELTVATAPSFSAASGKRTTMMARVLLAATSLMWNHVDSIFANAYAEPMSPKRSNTWTGYHIERPLAPPFPNGPCGGKVITLPRVDLFSGQKDNGNPLLNFNLNPFSSLENAVLPPRDIKVWLPKEYHFPEYSRQCFPVLYCHDGQTAFDDSSSWTGSSMRIVGALTRLSERKLLRTGTPPIVVCIPCAEGAILPGISRRHMEYGDYNHPVSQAYGEFVATKLHPYVKESFRVLDVPEHTSTIGCSLGGQASLQLILRYPNIFGGAACLSPCFQPGTIAAVTASLVTTTEIAASIGGILRVFPKANESLASGLGYGDGETDTADLRSKTIYLDNGGDADNTRVPIFDVHDHFTMNDKFWNPGYWWLDTNLQPMIDAMRFVFDQAGVKYTYERFPGGRHNERAWAQRIHHPLLALYGKGTTS</sequence>
<evidence type="ECO:0000313" key="2">
    <source>
        <dbReference type="Proteomes" id="UP001530377"/>
    </source>
</evidence>
<protein>
    <recommendedName>
        <fullName evidence="3">Esterase</fullName>
    </recommendedName>
</protein>
<organism evidence="1 2">
    <name type="scientific">Cyclostephanos tholiformis</name>
    <dbReference type="NCBI Taxonomy" id="382380"/>
    <lineage>
        <taxon>Eukaryota</taxon>
        <taxon>Sar</taxon>
        <taxon>Stramenopiles</taxon>
        <taxon>Ochrophyta</taxon>
        <taxon>Bacillariophyta</taxon>
        <taxon>Coscinodiscophyceae</taxon>
        <taxon>Thalassiosirophycidae</taxon>
        <taxon>Stephanodiscales</taxon>
        <taxon>Stephanodiscaceae</taxon>
        <taxon>Cyclostephanos</taxon>
    </lineage>
</organism>
<dbReference type="PANTHER" id="PTHR48098:SF6">
    <property type="entry name" value="FERRI-BACILLIBACTIN ESTERASE BESA"/>
    <property type="match status" value="1"/>
</dbReference>